<dbReference type="InterPro" id="IPR003395">
    <property type="entry name" value="RecF/RecN/SMC_N"/>
</dbReference>
<dbReference type="RefSeq" id="WP_141491757.1">
    <property type="nucleotide sequence ID" value="NZ_CP032485.1"/>
</dbReference>
<keyword evidence="5 9" id="KW-0235">DNA replication</keyword>
<name>A0A4Y6V1N8_9PROT</name>
<dbReference type="NCBIfam" id="TIGR00611">
    <property type="entry name" value="recf"/>
    <property type="match status" value="1"/>
</dbReference>
<dbReference type="Pfam" id="PF02463">
    <property type="entry name" value="SMC_N"/>
    <property type="match status" value="1"/>
</dbReference>
<evidence type="ECO:0000256" key="6">
    <source>
        <dbReference type="ARBA" id="ARBA00022741"/>
    </source>
</evidence>
<dbReference type="OrthoDB" id="9803889at2"/>
<proteinExistence type="inferred from homology"/>
<feature type="domain" description="RecF/RecN/SMC N-terminal" evidence="10">
    <location>
        <begin position="3"/>
        <end position="337"/>
    </location>
</feature>
<accession>A0A4Y6V1N8</accession>
<dbReference type="Gene3D" id="3.40.50.300">
    <property type="entry name" value="P-loop containing nucleotide triphosphate hydrolases"/>
    <property type="match status" value="1"/>
</dbReference>
<dbReference type="InterPro" id="IPR042174">
    <property type="entry name" value="RecF_2"/>
</dbReference>
<organism evidence="11 12">
    <name type="scientific">Neokomagataea tanensis</name>
    <dbReference type="NCBI Taxonomy" id="661191"/>
    <lineage>
        <taxon>Bacteria</taxon>
        <taxon>Pseudomonadati</taxon>
        <taxon>Pseudomonadota</taxon>
        <taxon>Alphaproteobacteria</taxon>
        <taxon>Acetobacterales</taxon>
        <taxon>Acetobacteraceae</taxon>
        <taxon>Neokomagataea</taxon>
    </lineage>
</organism>
<dbReference type="EMBL" id="CP032485">
    <property type="protein sequence ID" value="QDH23923.1"/>
    <property type="molecule type" value="Genomic_DNA"/>
</dbReference>
<dbReference type="GO" id="GO:0005524">
    <property type="term" value="F:ATP binding"/>
    <property type="evidence" value="ECO:0007669"/>
    <property type="project" value="UniProtKB-UniRule"/>
</dbReference>
<dbReference type="KEGG" id="ntn:D5366_00015"/>
<sequence length="367" mass="40222">MSIQRLTLTNFRNYTRLTWSPTHPISVLTGLNGAGKTNLLEAISLLSPGKGLRSAPLPQLCRAEAKEWGVAATIRLKNNELVQLGTGAKSEEKRRSFVLDGRTIRSQAQAAPYFSCVWLTPQMDSLFQEGPSGRRRFLDRLVMALTPDHAREISAHERSISSRNRVLLEQPHAETWLSAIEDSIARHATAATASRLALVEHMNAHNALPSLFPKTRLTLDCPIAQHLKTAPALQVEDSLRAKLKATRAIDREQRMTSHGAHRADLGMADMETERPAHLSSSGQQRAILTGIVLSHAALMSTLKGQTPSLLLDEPLLHLDEKRCLALLETLKSFGSSVFLTGTDPQSFKALEGDAAFLAVKDGQVLTS</sequence>
<evidence type="ECO:0000256" key="9">
    <source>
        <dbReference type="HAMAP-Rule" id="MF_00365"/>
    </source>
</evidence>
<evidence type="ECO:0000313" key="11">
    <source>
        <dbReference type="EMBL" id="QDH23923.1"/>
    </source>
</evidence>
<dbReference type="SUPFAM" id="SSF52540">
    <property type="entry name" value="P-loop containing nucleoside triphosphate hydrolases"/>
    <property type="match status" value="1"/>
</dbReference>
<dbReference type="GO" id="GO:0009432">
    <property type="term" value="P:SOS response"/>
    <property type="evidence" value="ECO:0007669"/>
    <property type="project" value="UniProtKB-UniRule"/>
</dbReference>
<dbReference type="Proteomes" id="UP000317214">
    <property type="component" value="Chromosome"/>
</dbReference>
<comment type="similarity">
    <text evidence="2 9">Belongs to the RecF family.</text>
</comment>
<dbReference type="GO" id="GO:0000731">
    <property type="term" value="P:DNA synthesis involved in DNA repair"/>
    <property type="evidence" value="ECO:0007669"/>
    <property type="project" value="TreeGrafter"/>
</dbReference>
<dbReference type="AlphaFoldDB" id="A0A4Y6V1N8"/>
<evidence type="ECO:0000256" key="2">
    <source>
        <dbReference type="ARBA" id="ARBA00008016"/>
    </source>
</evidence>
<keyword evidence="9" id="KW-0234">DNA repair</keyword>
<dbReference type="PROSITE" id="PS00617">
    <property type="entry name" value="RECF_1"/>
    <property type="match status" value="1"/>
</dbReference>
<dbReference type="InterPro" id="IPR001238">
    <property type="entry name" value="DNA-binding_RecF"/>
</dbReference>
<dbReference type="PANTHER" id="PTHR32182">
    <property type="entry name" value="DNA REPLICATION AND REPAIR PROTEIN RECF"/>
    <property type="match status" value="1"/>
</dbReference>
<evidence type="ECO:0000256" key="1">
    <source>
        <dbReference type="ARBA" id="ARBA00004496"/>
    </source>
</evidence>
<dbReference type="InterPro" id="IPR018078">
    <property type="entry name" value="DNA-binding_RecF_CS"/>
</dbReference>
<dbReference type="GO" id="GO:0006260">
    <property type="term" value="P:DNA replication"/>
    <property type="evidence" value="ECO:0007669"/>
    <property type="project" value="UniProtKB-UniRule"/>
</dbReference>
<keyword evidence="7 9" id="KW-0067">ATP-binding</keyword>
<dbReference type="PANTHER" id="PTHR32182:SF0">
    <property type="entry name" value="DNA REPLICATION AND REPAIR PROTEIN RECF"/>
    <property type="match status" value="1"/>
</dbReference>
<evidence type="ECO:0000256" key="4">
    <source>
        <dbReference type="ARBA" id="ARBA00022490"/>
    </source>
</evidence>
<dbReference type="GO" id="GO:0003697">
    <property type="term" value="F:single-stranded DNA binding"/>
    <property type="evidence" value="ECO:0007669"/>
    <property type="project" value="UniProtKB-UniRule"/>
</dbReference>
<protein>
    <recommendedName>
        <fullName evidence="3 9">DNA replication and repair protein RecF</fullName>
    </recommendedName>
</protein>
<evidence type="ECO:0000259" key="10">
    <source>
        <dbReference type="Pfam" id="PF02463"/>
    </source>
</evidence>
<dbReference type="HAMAP" id="MF_00365">
    <property type="entry name" value="RecF"/>
    <property type="match status" value="1"/>
</dbReference>
<feature type="binding site" evidence="9">
    <location>
        <begin position="30"/>
        <end position="37"/>
    </location>
    <ligand>
        <name>ATP</name>
        <dbReference type="ChEBI" id="CHEBI:30616"/>
    </ligand>
</feature>
<keyword evidence="4 9" id="KW-0963">Cytoplasm</keyword>
<keyword evidence="9" id="KW-0227">DNA damage</keyword>
<gene>
    <name evidence="9 11" type="primary">recF</name>
    <name evidence="11" type="ORF">D5366_00015</name>
</gene>
<dbReference type="GO" id="GO:0005737">
    <property type="term" value="C:cytoplasm"/>
    <property type="evidence" value="ECO:0007669"/>
    <property type="project" value="UniProtKB-SubCell"/>
</dbReference>
<evidence type="ECO:0000256" key="3">
    <source>
        <dbReference type="ARBA" id="ARBA00020170"/>
    </source>
</evidence>
<comment type="subcellular location">
    <subcellularLocation>
        <location evidence="1 9">Cytoplasm</location>
    </subcellularLocation>
</comment>
<comment type="function">
    <text evidence="9">The RecF protein is involved in DNA metabolism; it is required for DNA replication and normal SOS inducibility. RecF binds preferentially to single-stranded, linear DNA. It also seems to bind ATP.</text>
</comment>
<dbReference type="InterPro" id="IPR027417">
    <property type="entry name" value="P-loop_NTPase"/>
</dbReference>
<evidence type="ECO:0000256" key="7">
    <source>
        <dbReference type="ARBA" id="ARBA00022840"/>
    </source>
</evidence>
<dbReference type="Gene3D" id="1.20.1050.90">
    <property type="entry name" value="RecF/RecN/SMC, N-terminal domain"/>
    <property type="match status" value="1"/>
</dbReference>
<keyword evidence="8 9" id="KW-0238">DNA-binding</keyword>
<evidence type="ECO:0000256" key="8">
    <source>
        <dbReference type="ARBA" id="ARBA00023125"/>
    </source>
</evidence>
<keyword evidence="9" id="KW-0742">SOS response</keyword>
<reference evidence="11 12" key="1">
    <citation type="submission" date="2018-09" db="EMBL/GenBank/DDBJ databases">
        <title>The complete genome sequence of Neokomagataea tanensis NBRC 106556(T).</title>
        <authorList>
            <person name="Chua K.-O."/>
            <person name="See-Too W.-S."/>
            <person name="Hong K.-W."/>
            <person name="Yin W.-F."/>
            <person name="Chan K.-G."/>
        </authorList>
    </citation>
    <scope>NUCLEOTIDE SEQUENCE [LARGE SCALE GENOMIC DNA]</scope>
    <source>
        <strain evidence="12">AH13 \ NBRC 106556</strain>
    </source>
</reference>
<evidence type="ECO:0000256" key="5">
    <source>
        <dbReference type="ARBA" id="ARBA00022705"/>
    </source>
</evidence>
<keyword evidence="12" id="KW-1185">Reference proteome</keyword>
<dbReference type="GO" id="GO:0006302">
    <property type="term" value="P:double-strand break repair"/>
    <property type="evidence" value="ECO:0007669"/>
    <property type="project" value="TreeGrafter"/>
</dbReference>
<keyword evidence="6 9" id="KW-0547">Nucleotide-binding</keyword>
<evidence type="ECO:0000313" key="12">
    <source>
        <dbReference type="Proteomes" id="UP000317214"/>
    </source>
</evidence>